<keyword evidence="3" id="KW-1185">Reference proteome</keyword>
<gene>
    <name evidence="2" type="ORF">BTE48_14730</name>
</gene>
<proteinExistence type="predicted"/>
<dbReference type="Pfam" id="PF04314">
    <property type="entry name" value="PCuAC"/>
    <property type="match status" value="1"/>
</dbReference>
<feature type="chain" id="PRO_5013227727" description="Copper chaperone PCu(A)C" evidence="1">
    <location>
        <begin position="20"/>
        <end position="147"/>
    </location>
</feature>
<organism evidence="2 3">
    <name type="scientific">Oceanospirillum multiglobuliferum</name>
    <dbReference type="NCBI Taxonomy" id="64969"/>
    <lineage>
        <taxon>Bacteria</taxon>
        <taxon>Pseudomonadati</taxon>
        <taxon>Pseudomonadota</taxon>
        <taxon>Gammaproteobacteria</taxon>
        <taxon>Oceanospirillales</taxon>
        <taxon>Oceanospirillaceae</taxon>
        <taxon>Oceanospirillum</taxon>
    </lineage>
</organism>
<evidence type="ECO:0008006" key="4">
    <source>
        <dbReference type="Google" id="ProtNLM"/>
    </source>
</evidence>
<dbReference type="InterPro" id="IPR007410">
    <property type="entry name" value="LpqE-like"/>
</dbReference>
<name>A0A1T4SDU9_9GAMM</name>
<dbReference type="AlphaFoldDB" id="A0A1T4SDU9"/>
<keyword evidence="1" id="KW-0732">Signal</keyword>
<dbReference type="EMBL" id="MTSM01000028">
    <property type="protein sequence ID" value="OPX54316.1"/>
    <property type="molecule type" value="Genomic_DNA"/>
</dbReference>
<evidence type="ECO:0000313" key="2">
    <source>
        <dbReference type="EMBL" id="OPX54316.1"/>
    </source>
</evidence>
<comment type="caution">
    <text evidence="2">The sequence shown here is derived from an EMBL/GenBank/DDBJ whole genome shotgun (WGS) entry which is preliminary data.</text>
</comment>
<dbReference type="PANTHER" id="PTHR36302:SF1">
    <property type="entry name" value="COPPER CHAPERONE PCU(A)C"/>
    <property type="match status" value="1"/>
</dbReference>
<dbReference type="Gene3D" id="2.60.40.1890">
    <property type="entry name" value="PCu(A)C copper chaperone"/>
    <property type="match status" value="1"/>
</dbReference>
<protein>
    <recommendedName>
        <fullName evidence="4">Copper chaperone PCu(A)C</fullName>
    </recommendedName>
</protein>
<dbReference type="InterPro" id="IPR036182">
    <property type="entry name" value="PCuAC_sf"/>
</dbReference>
<dbReference type="RefSeq" id="WP_078746493.1">
    <property type="nucleotide sequence ID" value="NZ_FUXG01000029.1"/>
</dbReference>
<dbReference type="SUPFAM" id="SSF110087">
    <property type="entry name" value="DR1885-like metal-binding protein"/>
    <property type="match status" value="1"/>
</dbReference>
<sequence>MKKWFISFVLALVAPLALAASSVDVIKPYARAVPPGQENSAMFMMLKNKSARPVSLISAQSSAADVVELHTHTMANGVMQMRQVSEINIPANNHVSLQPGSFHIMLIGLKKQLKEGDKVSVKLHFSSGEMAIVEMPVKAVQMMKMKH</sequence>
<dbReference type="Proteomes" id="UP000191418">
    <property type="component" value="Unassembled WGS sequence"/>
</dbReference>
<evidence type="ECO:0000313" key="3">
    <source>
        <dbReference type="Proteomes" id="UP000191418"/>
    </source>
</evidence>
<reference evidence="2 3" key="1">
    <citation type="submission" date="2017-01" db="EMBL/GenBank/DDBJ databases">
        <title>Genome Sequencing of a Marine Spirillum, Oceanospirillum multiglobuliferum ATCC 33336, from Japan.</title>
        <authorList>
            <person name="Carney J.G."/>
            <person name="Trachtenberg A.M."/>
            <person name="Rheaume B.A."/>
            <person name="Linnane J.D."/>
            <person name="Pitts N.L."/>
            <person name="Mykles D.L."/>
            <person name="Maclea K.S."/>
        </authorList>
    </citation>
    <scope>NUCLEOTIDE SEQUENCE [LARGE SCALE GENOMIC DNA]</scope>
    <source>
        <strain evidence="2 3">ATCC 33336</strain>
    </source>
</reference>
<dbReference type="OrthoDB" id="9796962at2"/>
<feature type="signal peptide" evidence="1">
    <location>
        <begin position="1"/>
        <end position="19"/>
    </location>
</feature>
<evidence type="ECO:0000256" key="1">
    <source>
        <dbReference type="SAM" id="SignalP"/>
    </source>
</evidence>
<dbReference type="STRING" id="64969.SAMN02745127_02981"/>
<dbReference type="InterPro" id="IPR058248">
    <property type="entry name" value="Lxx211020-like"/>
</dbReference>
<accession>A0A1T4SDU9</accession>
<dbReference type="PANTHER" id="PTHR36302">
    <property type="entry name" value="BLR7088 PROTEIN"/>
    <property type="match status" value="1"/>
</dbReference>